<accession>A0A8H6L4I3</accession>
<sequence length="273" mass="31339">MPLLQTFLTALTLLPSISLAVAPAQVPQYGKGLGFISNLDNLYPQPTGDWLTSTLCYCHSPIHAKEKWQYEKAHIFQHEYYNYHSNATFIVDHMCLSRAHTEGDQCNRPNVGGDNNDWLMQKRYVCKDFPRTEEEKVRQANSKRSTRRGKRAEPIAQHMVSCVQDCDPGAYAPDAPDPSPHPKFDRVCFGVDTDFYGMDEMELKFNRQHRKMESPGQQGRVQTEFEEVQGYCEDMCQSMFKMPVDMKINDKRAGGGSRQFLYTSLDDMCDHCK</sequence>
<dbReference type="Proteomes" id="UP000578531">
    <property type="component" value="Unassembled WGS sequence"/>
</dbReference>
<dbReference type="AlphaFoldDB" id="A0A8H6L4I3"/>
<comment type="caution">
    <text evidence="2">The sequence shown here is derived from an EMBL/GenBank/DDBJ whole genome shotgun (WGS) entry which is preliminary data.</text>
</comment>
<keyword evidence="3" id="KW-1185">Reference proteome</keyword>
<feature type="signal peptide" evidence="1">
    <location>
        <begin position="1"/>
        <end position="20"/>
    </location>
</feature>
<dbReference type="GeneID" id="59288069"/>
<gene>
    <name evidence="2" type="ORF">HO173_006408</name>
</gene>
<evidence type="ECO:0000313" key="3">
    <source>
        <dbReference type="Proteomes" id="UP000578531"/>
    </source>
</evidence>
<protein>
    <submittedName>
        <fullName evidence="2">Uncharacterized protein</fullName>
    </submittedName>
</protein>
<evidence type="ECO:0000313" key="2">
    <source>
        <dbReference type="EMBL" id="KAF6235214.1"/>
    </source>
</evidence>
<dbReference type="RefSeq" id="XP_037164585.1">
    <property type="nucleotide sequence ID" value="XM_037308319.1"/>
</dbReference>
<feature type="chain" id="PRO_5034884900" evidence="1">
    <location>
        <begin position="21"/>
        <end position="273"/>
    </location>
</feature>
<name>A0A8H6L4I3_9LECA</name>
<reference evidence="2 3" key="1">
    <citation type="journal article" date="2020" name="Genomics">
        <title>Complete, high-quality genomes from long-read metagenomic sequencing of two wolf lichen thalli reveals enigmatic genome architecture.</title>
        <authorList>
            <person name="McKenzie S.K."/>
            <person name="Walston R.F."/>
            <person name="Allen J.L."/>
        </authorList>
    </citation>
    <scope>NUCLEOTIDE SEQUENCE [LARGE SCALE GENOMIC DNA]</scope>
    <source>
        <strain evidence="2">WasteWater2</strain>
    </source>
</reference>
<keyword evidence="1" id="KW-0732">Signal</keyword>
<dbReference type="OrthoDB" id="10329955at2759"/>
<dbReference type="EMBL" id="JACCJC010000025">
    <property type="protein sequence ID" value="KAF6235214.1"/>
    <property type="molecule type" value="Genomic_DNA"/>
</dbReference>
<organism evidence="2 3">
    <name type="scientific">Letharia columbiana</name>
    <dbReference type="NCBI Taxonomy" id="112416"/>
    <lineage>
        <taxon>Eukaryota</taxon>
        <taxon>Fungi</taxon>
        <taxon>Dikarya</taxon>
        <taxon>Ascomycota</taxon>
        <taxon>Pezizomycotina</taxon>
        <taxon>Lecanoromycetes</taxon>
        <taxon>OSLEUM clade</taxon>
        <taxon>Lecanoromycetidae</taxon>
        <taxon>Lecanorales</taxon>
        <taxon>Lecanorineae</taxon>
        <taxon>Parmeliaceae</taxon>
        <taxon>Letharia</taxon>
    </lineage>
</organism>
<proteinExistence type="predicted"/>
<evidence type="ECO:0000256" key="1">
    <source>
        <dbReference type="SAM" id="SignalP"/>
    </source>
</evidence>